<dbReference type="InterPro" id="IPR008949">
    <property type="entry name" value="Isoprenoid_synthase_dom_sf"/>
</dbReference>
<dbReference type="PANTHER" id="PTHR12001">
    <property type="entry name" value="GERANYLGERANYL PYROPHOSPHATE SYNTHASE"/>
    <property type="match status" value="1"/>
</dbReference>
<evidence type="ECO:0000313" key="13">
    <source>
        <dbReference type="EMBL" id="CRK85604.1"/>
    </source>
</evidence>
<evidence type="ECO:0000256" key="5">
    <source>
        <dbReference type="ARBA" id="ARBA00022842"/>
    </source>
</evidence>
<dbReference type="STRING" id="1715285.SOFFGTOCOR_0164"/>
<dbReference type="InterPro" id="IPR033749">
    <property type="entry name" value="Polyprenyl_synt_CS"/>
</dbReference>
<evidence type="ECO:0000313" key="14">
    <source>
        <dbReference type="Proteomes" id="UP000242301"/>
    </source>
</evidence>
<evidence type="ECO:0000256" key="9">
    <source>
        <dbReference type="ARBA" id="ARBA00072473"/>
    </source>
</evidence>
<dbReference type="CDD" id="cd00685">
    <property type="entry name" value="Trans_IPPS_HT"/>
    <property type="match status" value="1"/>
</dbReference>
<dbReference type="FunFam" id="1.10.600.10:FF:000002">
    <property type="entry name" value="Octaprenyl diphosphate synthase"/>
    <property type="match status" value="1"/>
</dbReference>
<dbReference type="Proteomes" id="UP000242301">
    <property type="component" value="Unassembled WGS sequence"/>
</dbReference>
<dbReference type="GO" id="GO:0106350">
    <property type="term" value="F:all-trans-octaprenyl-diphosphate synthase activity"/>
    <property type="evidence" value="ECO:0007669"/>
    <property type="project" value="UniProtKB-EC"/>
</dbReference>
<dbReference type="Gene3D" id="1.10.600.10">
    <property type="entry name" value="Farnesyl Diphosphate Synthase"/>
    <property type="match status" value="1"/>
</dbReference>
<keyword evidence="3 12" id="KW-0808">Transferase</keyword>
<dbReference type="AlphaFoldDB" id="A0A0M6W6U2"/>
<evidence type="ECO:0000256" key="2">
    <source>
        <dbReference type="ARBA" id="ARBA00006706"/>
    </source>
</evidence>
<dbReference type="SFLD" id="SFLDS00005">
    <property type="entry name" value="Isoprenoid_Synthase_Type_I"/>
    <property type="match status" value="1"/>
</dbReference>
<organism evidence="13 14">
    <name type="scientific">Candidatus Providencia siddallii</name>
    <dbReference type="NCBI Taxonomy" id="1715285"/>
    <lineage>
        <taxon>Bacteria</taxon>
        <taxon>Pseudomonadati</taxon>
        <taxon>Pseudomonadota</taxon>
        <taxon>Gammaproteobacteria</taxon>
        <taxon>Enterobacterales</taxon>
        <taxon>Morganellaceae</taxon>
        <taxon>Providencia</taxon>
    </lineage>
</organism>
<evidence type="ECO:0000256" key="12">
    <source>
        <dbReference type="RuleBase" id="RU004466"/>
    </source>
</evidence>
<evidence type="ECO:0000256" key="3">
    <source>
        <dbReference type="ARBA" id="ARBA00022679"/>
    </source>
</evidence>
<dbReference type="GO" id="GO:0046872">
    <property type="term" value="F:metal ion binding"/>
    <property type="evidence" value="ECO:0007669"/>
    <property type="project" value="UniProtKB-KW"/>
</dbReference>
<accession>A0A0M6W6U2</accession>
<dbReference type="PROSITE" id="PS00723">
    <property type="entry name" value="POLYPRENYL_SYNTHASE_1"/>
    <property type="match status" value="1"/>
</dbReference>
<dbReference type="GO" id="GO:0008299">
    <property type="term" value="P:isoprenoid biosynthetic process"/>
    <property type="evidence" value="ECO:0007669"/>
    <property type="project" value="InterPro"/>
</dbReference>
<comment type="catalytic activity">
    <reaction evidence="6">
        <text>5 isopentenyl diphosphate + (2E,6E)-farnesyl diphosphate = all-trans-octaprenyl diphosphate + 5 diphosphate</text>
        <dbReference type="Rhea" id="RHEA:27798"/>
        <dbReference type="ChEBI" id="CHEBI:33019"/>
        <dbReference type="ChEBI" id="CHEBI:57711"/>
        <dbReference type="ChEBI" id="CHEBI:128769"/>
        <dbReference type="ChEBI" id="CHEBI:175763"/>
        <dbReference type="EC" id="2.5.1.90"/>
    </reaction>
</comment>
<name>A0A0M6W6U2_9GAMM</name>
<dbReference type="EC" id="2.5.1.90" evidence="8"/>
<evidence type="ECO:0000256" key="4">
    <source>
        <dbReference type="ARBA" id="ARBA00022723"/>
    </source>
</evidence>
<sequence>MNKLRNIKSIVELITDDMLLVNEVILNQLKSDISLVNQIGYYIISNGGKRIRPIIVVLVGKSLGHFCCKHTQAAALIEFIHTASLLHDDVVDDSNMRRGKHAANMVFGNAASVLVGDFIYTRSFQMMIDLDSMFILKLISEAANVIAGGEILQLMNCNKINLSEEEYMQIIYSKTARLFEVAAHSSAVLSNASVEQEKALQNYGRYIGTAFQLIDDVLDYDYDNMNLDKDFGKDLDDGKLTLPLLHAMKHGNKKESILIREAIKKGNSRHLLKIIFAIMKHYGSLEYTYLRAQEEIQKAVDSLEIIDDSIYKEALVNLAYIVTQGYN</sequence>
<keyword evidence="5" id="KW-0460">Magnesium</keyword>
<gene>
    <name evidence="13" type="primary">ispB</name>
    <name evidence="13" type="ORF">SOFFGTOCOR_0164</name>
</gene>
<keyword evidence="14" id="KW-1185">Reference proteome</keyword>
<evidence type="ECO:0000256" key="7">
    <source>
        <dbReference type="ARBA" id="ARBA00055029"/>
    </source>
</evidence>
<evidence type="ECO:0000256" key="11">
    <source>
        <dbReference type="ARBA" id="ARBA00083124"/>
    </source>
</evidence>
<proteinExistence type="inferred from homology"/>
<evidence type="ECO:0000256" key="8">
    <source>
        <dbReference type="ARBA" id="ARBA00066511"/>
    </source>
</evidence>
<dbReference type="Pfam" id="PF00348">
    <property type="entry name" value="polyprenyl_synt"/>
    <property type="match status" value="1"/>
</dbReference>
<keyword evidence="4" id="KW-0479">Metal-binding</keyword>
<evidence type="ECO:0000256" key="10">
    <source>
        <dbReference type="ARBA" id="ARBA00079637"/>
    </source>
</evidence>
<comment type="similarity">
    <text evidence="2 12">Belongs to the FPP/GGPP synthase family.</text>
</comment>
<dbReference type="PANTHER" id="PTHR12001:SF69">
    <property type="entry name" value="ALL TRANS-POLYPRENYL-DIPHOSPHATE SYNTHASE PDSS1"/>
    <property type="match status" value="1"/>
</dbReference>
<dbReference type="PROSITE" id="PS00444">
    <property type="entry name" value="POLYPRENYL_SYNTHASE_2"/>
    <property type="match status" value="1"/>
</dbReference>
<dbReference type="SUPFAM" id="SSF48576">
    <property type="entry name" value="Terpenoid synthases"/>
    <property type="match status" value="1"/>
</dbReference>
<dbReference type="InterPro" id="IPR000092">
    <property type="entry name" value="Polyprenyl_synt"/>
</dbReference>
<evidence type="ECO:0000256" key="1">
    <source>
        <dbReference type="ARBA" id="ARBA00001946"/>
    </source>
</evidence>
<dbReference type="NCBIfam" id="NF008140">
    <property type="entry name" value="PRK10888.1"/>
    <property type="match status" value="1"/>
</dbReference>
<evidence type="ECO:0000256" key="6">
    <source>
        <dbReference type="ARBA" id="ARBA00051506"/>
    </source>
</evidence>
<protein>
    <recommendedName>
        <fullName evidence="9">Octaprenyl diphosphate synthase</fullName>
        <ecNumber evidence="8">2.5.1.90</ecNumber>
    </recommendedName>
    <alternativeName>
        <fullName evidence="11">All-trans-octaprenyl-diphosphate synthase</fullName>
    </alternativeName>
    <alternativeName>
        <fullName evidence="10">Octaprenyl pyrophosphate synthase</fullName>
    </alternativeName>
</protein>
<comment type="cofactor">
    <cofactor evidence="1">
        <name>Mg(2+)</name>
        <dbReference type="ChEBI" id="CHEBI:18420"/>
    </cofactor>
</comment>
<dbReference type="EMBL" id="CVRF01000001">
    <property type="protein sequence ID" value="CRK85604.1"/>
    <property type="molecule type" value="Genomic_DNA"/>
</dbReference>
<reference evidence="14" key="1">
    <citation type="submission" date="2015-05" db="EMBL/GenBank/DDBJ databases">
        <authorList>
            <person name="Manzano-Marin A."/>
        </authorList>
    </citation>
    <scope>NUCLEOTIDE SEQUENCE [LARGE SCALE GENOMIC DNA]</scope>
    <source>
        <strain evidence="14">officinalis</strain>
    </source>
</reference>
<comment type="function">
    <text evidence="7">Supplies octaprenyl diphosphate, the precursor for the side chain of the isoprenoid quinones ubiquinone and menaquinone.</text>
</comment>